<dbReference type="CDD" id="cd02440">
    <property type="entry name" value="AdoMet_MTases"/>
    <property type="match status" value="1"/>
</dbReference>
<evidence type="ECO:0000259" key="2">
    <source>
        <dbReference type="Pfam" id="PF13649"/>
    </source>
</evidence>
<dbReference type="RefSeq" id="WP_092602217.1">
    <property type="nucleotide sequence ID" value="NZ_FNJR01000008.1"/>
</dbReference>
<dbReference type="Proteomes" id="UP000199497">
    <property type="component" value="Unassembled WGS sequence"/>
</dbReference>
<sequence>MTTATQHTDDTQRPTEPGNQRHDHTGRSASGEFGEHTYGDGLADVYDYMYPVTPAAKAAGEYVARLAGPGGTALELGIGTGRVGAFTAAAGVQLTGVDASQRMLDKLHELHPDSGIRTRRLDFTSESTGETFDVVYVPLSTFFVARTLESQLRTMRLMREQVAPGGDIVIEAFDPRDYHAQQGTRTETHPFPDGSLMIDTTIVERTMQLIVVSHTTIDSGRHETVKEIVRYAFPAELDLMARLAGLELVERSADWAGTSWNAGSLSHVSRYRVADPDTTPSQE</sequence>
<keyword evidence="3" id="KW-0808">Transferase</keyword>
<name>A0A1H0V9L0_9ACTN</name>
<dbReference type="OrthoDB" id="3172472at2"/>
<protein>
    <submittedName>
        <fullName evidence="3">Methyltransferase domain-containing protein</fullName>
    </submittedName>
</protein>
<evidence type="ECO:0000256" key="1">
    <source>
        <dbReference type="SAM" id="MobiDB-lite"/>
    </source>
</evidence>
<gene>
    <name evidence="3" type="ORF">SAMN04487905_10893</name>
</gene>
<accession>A0A1H0V9L0</accession>
<dbReference type="Gene3D" id="3.40.50.150">
    <property type="entry name" value="Vaccinia Virus protein VP39"/>
    <property type="match status" value="1"/>
</dbReference>
<proteinExistence type="predicted"/>
<dbReference type="SUPFAM" id="SSF53335">
    <property type="entry name" value="S-adenosyl-L-methionine-dependent methyltransferases"/>
    <property type="match status" value="1"/>
</dbReference>
<evidence type="ECO:0000313" key="4">
    <source>
        <dbReference type="Proteomes" id="UP000199497"/>
    </source>
</evidence>
<feature type="domain" description="Methyltransferase" evidence="2">
    <location>
        <begin position="74"/>
        <end position="166"/>
    </location>
</feature>
<dbReference type="Pfam" id="PF13649">
    <property type="entry name" value="Methyltransf_25"/>
    <property type="match status" value="1"/>
</dbReference>
<dbReference type="AlphaFoldDB" id="A0A1H0V9L0"/>
<organism evidence="3 4">
    <name type="scientific">Actinopolyspora xinjiangensis</name>
    <dbReference type="NCBI Taxonomy" id="405564"/>
    <lineage>
        <taxon>Bacteria</taxon>
        <taxon>Bacillati</taxon>
        <taxon>Actinomycetota</taxon>
        <taxon>Actinomycetes</taxon>
        <taxon>Actinopolysporales</taxon>
        <taxon>Actinopolysporaceae</taxon>
        <taxon>Actinopolyspora</taxon>
    </lineage>
</organism>
<dbReference type="InterPro" id="IPR029063">
    <property type="entry name" value="SAM-dependent_MTases_sf"/>
</dbReference>
<dbReference type="EMBL" id="FNJR01000008">
    <property type="protein sequence ID" value="SDP74888.1"/>
    <property type="molecule type" value="Genomic_DNA"/>
</dbReference>
<dbReference type="InterPro" id="IPR041698">
    <property type="entry name" value="Methyltransf_25"/>
</dbReference>
<keyword evidence="3" id="KW-0489">Methyltransferase</keyword>
<evidence type="ECO:0000313" key="3">
    <source>
        <dbReference type="EMBL" id="SDP74888.1"/>
    </source>
</evidence>
<dbReference type="GO" id="GO:0008168">
    <property type="term" value="F:methyltransferase activity"/>
    <property type="evidence" value="ECO:0007669"/>
    <property type="project" value="UniProtKB-KW"/>
</dbReference>
<feature type="region of interest" description="Disordered" evidence="1">
    <location>
        <begin position="1"/>
        <end position="36"/>
    </location>
</feature>
<keyword evidence="4" id="KW-1185">Reference proteome</keyword>
<dbReference type="GO" id="GO:0032259">
    <property type="term" value="P:methylation"/>
    <property type="evidence" value="ECO:0007669"/>
    <property type="project" value="UniProtKB-KW"/>
</dbReference>
<feature type="compositionally biased region" description="Basic and acidic residues" evidence="1">
    <location>
        <begin position="7"/>
        <end position="26"/>
    </location>
</feature>
<reference evidence="4" key="1">
    <citation type="submission" date="2016-10" db="EMBL/GenBank/DDBJ databases">
        <authorList>
            <person name="Varghese N."/>
            <person name="Submissions S."/>
        </authorList>
    </citation>
    <scope>NUCLEOTIDE SEQUENCE [LARGE SCALE GENOMIC DNA]</scope>
    <source>
        <strain evidence="4">DSM 46732</strain>
    </source>
</reference>
<dbReference type="STRING" id="405564.SAMN04487905_10893"/>